<evidence type="ECO:0000256" key="4">
    <source>
        <dbReference type="ARBA" id="ARBA00022692"/>
    </source>
</evidence>
<dbReference type="EMBL" id="BARW01021935">
    <property type="protein sequence ID" value="GAI93688.1"/>
    <property type="molecule type" value="Genomic_DNA"/>
</dbReference>
<keyword evidence="9" id="KW-1208">Phospholipid metabolism</keyword>
<name>X1SL59_9ZZZZ</name>
<evidence type="ECO:0000256" key="8">
    <source>
        <dbReference type="ARBA" id="ARBA00023209"/>
    </source>
</evidence>
<dbReference type="Pfam" id="PF02660">
    <property type="entry name" value="G3P_acyltransf"/>
    <property type="match status" value="1"/>
</dbReference>
<keyword evidence="1" id="KW-1003">Cell membrane</keyword>
<keyword evidence="6" id="KW-0443">Lipid metabolism</keyword>
<organism evidence="11">
    <name type="scientific">marine sediment metagenome</name>
    <dbReference type="NCBI Taxonomy" id="412755"/>
    <lineage>
        <taxon>unclassified sequences</taxon>
        <taxon>metagenomes</taxon>
        <taxon>ecological metagenomes</taxon>
    </lineage>
</organism>
<keyword evidence="7 10" id="KW-0472">Membrane</keyword>
<keyword evidence="3" id="KW-0808">Transferase</keyword>
<feature type="transmembrane region" description="Helical" evidence="10">
    <location>
        <begin position="138"/>
        <end position="171"/>
    </location>
</feature>
<feature type="non-terminal residue" evidence="11">
    <location>
        <position position="175"/>
    </location>
</feature>
<accession>X1SL59</accession>
<feature type="transmembrane region" description="Helical" evidence="10">
    <location>
        <begin position="87"/>
        <end position="107"/>
    </location>
</feature>
<feature type="transmembrane region" description="Helical" evidence="10">
    <location>
        <begin position="114"/>
        <end position="132"/>
    </location>
</feature>
<evidence type="ECO:0000313" key="11">
    <source>
        <dbReference type="EMBL" id="GAI93688.1"/>
    </source>
</evidence>
<keyword evidence="4 10" id="KW-0812">Transmembrane</keyword>
<evidence type="ECO:0008006" key="12">
    <source>
        <dbReference type="Google" id="ProtNLM"/>
    </source>
</evidence>
<keyword evidence="2" id="KW-0444">Lipid biosynthesis</keyword>
<protein>
    <recommendedName>
        <fullName evidence="12">Glycerol-3-phosphate acyltransferase</fullName>
    </recommendedName>
</protein>
<sequence>MEEFMEIFTITINILVIVIGYFIGSLNPAYFFGRLKKFDIREKGDGIAGTVSAYRHLGLKFAIPTALFDTLKGVFAIFIALSMGADFVFAQLSGLAAIVGHVFPFYIKFRGGQGMACTSGILLAYLLNYILVGPEMLIFFFCYLIFIIVIFVYITRTGVIIALIVLALLGYTAFI</sequence>
<gene>
    <name evidence="11" type="ORF">S12H4_36746</name>
</gene>
<dbReference type="GO" id="GO:0005886">
    <property type="term" value="C:plasma membrane"/>
    <property type="evidence" value="ECO:0007669"/>
    <property type="project" value="InterPro"/>
</dbReference>
<comment type="caution">
    <text evidence="11">The sequence shown here is derived from an EMBL/GenBank/DDBJ whole genome shotgun (WGS) entry which is preliminary data.</text>
</comment>
<evidence type="ECO:0000256" key="9">
    <source>
        <dbReference type="ARBA" id="ARBA00023264"/>
    </source>
</evidence>
<dbReference type="GO" id="GO:0008654">
    <property type="term" value="P:phospholipid biosynthetic process"/>
    <property type="evidence" value="ECO:0007669"/>
    <property type="project" value="UniProtKB-KW"/>
</dbReference>
<keyword evidence="8" id="KW-0594">Phospholipid biosynthesis</keyword>
<dbReference type="InterPro" id="IPR003811">
    <property type="entry name" value="G3P_acylTferase_PlsY"/>
</dbReference>
<evidence type="ECO:0000256" key="1">
    <source>
        <dbReference type="ARBA" id="ARBA00022475"/>
    </source>
</evidence>
<dbReference type="PANTHER" id="PTHR30309:SF0">
    <property type="entry name" value="GLYCEROL-3-PHOSPHATE ACYLTRANSFERASE-RELATED"/>
    <property type="match status" value="1"/>
</dbReference>
<dbReference type="AlphaFoldDB" id="X1SL59"/>
<dbReference type="PANTHER" id="PTHR30309">
    <property type="entry name" value="INNER MEMBRANE PROTEIN YGIH"/>
    <property type="match status" value="1"/>
</dbReference>
<dbReference type="SMART" id="SM01207">
    <property type="entry name" value="G3P_acyltransf"/>
    <property type="match status" value="1"/>
</dbReference>
<dbReference type="GO" id="GO:0043772">
    <property type="term" value="F:acyl-phosphate glycerol-3-phosphate acyltransferase activity"/>
    <property type="evidence" value="ECO:0007669"/>
    <property type="project" value="InterPro"/>
</dbReference>
<proteinExistence type="predicted"/>
<keyword evidence="5 10" id="KW-1133">Transmembrane helix</keyword>
<feature type="transmembrane region" description="Helical" evidence="10">
    <location>
        <begin position="61"/>
        <end position="81"/>
    </location>
</feature>
<evidence type="ECO:0000256" key="7">
    <source>
        <dbReference type="ARBA" id="ARBA00023136"/>
    </source>
</evidence>
<reference evidence="11" key="1">
    <citation type="journal article" date="2014" name="Front. Microbiol.">
        <title>High frequency of phylogenetically diverse reductive dehalogenase-homologous genes in deep subseafloor sedimentary metagenomes.</title>
        <authorList>
            <person name="Kawai M."/>
            <person name="Futagami T."/>
            <person name="Toyoda A."/>
            <person name="Takaki Y."/>
            <person name="Nishi S."/>
            <person name="Hori S."/>
            <person name="Arai W."/>
            <person name="Tsubouchi T."/>
            <person name="Morono Y."/>
            <person name="Uchiyama I."/>
            <person name="Ito T."/>
            <person name="Fujiyama A."/>
            <person name="Inagaki F."/>
            <person name="Takami H."/>
        </authorList>
    </citation>
    <scope>NUCLEOTIDE SEQUENCE</scope>
    <source>
        <strain evidence="11">Expedition CK06-06</strain>
    </source>
</reference>
<evidence type="ECO:0000256" key="6">
    <source>
        <dbReference type="ARBA" id="ARBA00023098"/>
    </source>
</evidence>
<evidence type="ECO:0000256" key="10">
    <source>
        <dbReference type="SAM" id="Phobius"/>
    </source>
</evidence>
<evidence type="ECO:0000256" key="3">
    <source>
        <dbReference type="ARBA" id="ARBA00022679"/>
    </source>
</evidence>
<feature type="transmembrane region" description="Helical" evidence="10">
    <location>
        <begin position="12"/>
        <end position="33"/>
    </location>
</feature>
<evidence type="ECO:0000256" key="2">
    <source>
        <dbReference type="ARBA" id="ARBA00022516"/>
    </source>
</evidence>
<evidence type="ECO:0000256" key="5">
    <source>
        <dbReference type="ARBA" id="ARBA00022989"/>
    </source>
</evidence>